<accession>A0A5C1HWH0</accession>
<feature type="domain" description="IPT/TIG" evidence="2">
    <location>
        <begin position="734"/>
        <end position="811"/>
    </location>
</feature>
<dbReference type="Pfam" id="PF01833">
    <property type="entry name" value="TIG"/>
    <property type="match status" value="9"/>
</dbReference>
<reference evidence="3" key="1">
    <citation type="submission" date="2019-08" db="EMBL/GenBank/DDBJ databases">
        <title>Comparative genome analysis confer to the adaptation heavy metal polluted environment.</title>
        <authorList>
            <person name="Li Y."/>
        </authorList>
    </citation>
    <scope>NUCLEOTIDE SEQUENCE [LARGE SCALE GENOMIC DNA]</scope>
    <source>
        <strain evidence="3">P1</strain>
    </source>
</reference>
<name>A0A5C1HWH0_9SPHI</name>
<evidence type="ECO:0000256" key="1">
    <source>
        <dbReference type="ARBA" id="ARBA00022729"/>
    </source>
</evidence>
<feature type="domain" description="IPT/TIG" evidence="2">
    <location>
        <begin position="655"/>
        <end position="732"/>
    </location>
</feature>
<evidence type="ECO:0000313" key="3">
    <source>
        <dbReference type="EMBL" id="QEM10197.1"/>
    </source>
</evidence>
<dbReference type="KEGG" id="mrub:DEO27_009220"/>
<feature type="domain" description="IPT/TIG" evidence="2">
    <location>
        <begin position="892"/>
        <end position="969"/>
    </location>
</feature>
<dbReference type="Pfam" id="PF18962">
    <property type="entry name" value="Por_Secre_tail"/>
    <property type="match status" value="1"/>
</dbReference>
<keyword evidence="1" id="KW-0732">Signal</keyword>
<dbReference type="InterPro" id="IPR013517">
    <property type="entry name" value="FG-GAP"/>
</dbReference>
<keyword evidence="4" id="KW-1185">Reference proteome</keyword>
<dbReference type="Gene3D" id="2.130.10.130">
    <property type="entry name" value="Integrin alpha, N-terminal"/>
    <property type="match status" value="2"/>
</dbReference>
<dbReference type="Pfam" id="PF13517">
    <property type="entry name" value="FG-GAP_3"/>
    <property type="match status" value="3"/>
</dbReference>
<dbReference type="PANTHER" id="PTHR46580:SF2">
    <property type="entry name" value="MAM DOMAIN-CONTAINING PROTEIN"/>
    <property type="match status" value="1"/>
</dbReference>
<dbReference type="Proteomes" id="UP000251402">
    <property type="component" value="Chromosome"/>
</dbReference>
<dbReference type="Gene3D" id="2.60.40.3080">
    <property type="match status" value="1"/>
</dbReference>
<feature type="domain" description="IPT/TIG" evidence="2">
    <location>
        <begin position="37"/>
        <end position="118"/>
    </location>
</feature>
<dbReference type="Gene3D" id="2.60.40.10">
    <property type="entry name" value="Immunoglobulins"/>
    <property type="match status" value="10"/>
</dbReference>
<dbReference type="CDD" id="cd00102">
    <property type="entry name" value="IPT"/>
    <property type="match status" value="4"/>
</dbReference>
<dbReference type="SMART" id="SM00429">
    <property type="entry name" value="IPT"/>
    <property type="match status" value="4"/>
</dbReference>
<dbReference type="InterPro" id="IPR028994">
    <property type="entry name" value="Integrin_alpha_N"/>
</dbReference>
<dbReference type="SUPFAM" id="SSF69318">
    <property type="entry name" value="Integrin alpha N-terminal domain"/>
    <property type="match status" value="2"/>
</dbReference>
<dbReference type="InterPro" id="IPR026444">
    <property type="entry name" value="Secre_tail"/>
</dbReference>
<evidence type="ECO:0000259" key="2">
    <source>
        <dbReference type="SMART" id="SM00429"/>
    </source>
</evidence>
<dbReference type="InterPro" id="IPR014756">
    <property type="entry name" value="Ig_E-set"/>
</dbReference>
<organism evidence="3 4">
    <name type="scientific">Mucilaginibacter rubeus</name>
    <dbReference type="NCBI Taxonomy" id="2027860"/>
    <lineage>
        <taxon>Bacteria</taxon>
        <taxon>Pseudomonadati</taxon>
        <taxon>Bacteroidota</taxon>
        <taxon>Sphingobacteriia</taxon>
        <taxon>Sphingobacteriales</taxon>
        <taxon>Sphingobacteriaceae</taxon>
        <taxon>Mucilaginibacter</taxon>
    </lineage>
</organism>
<dbReference type="InterPro" id="IPR002909">
    <property type="entry name" value="IPT_dom"/>
</dbReference>
<dbReference type="NCBIfam" id="TIGR04183">
    <property type="entry name" value="Por_Secre_tail"/>
    <property type="match status" value="1"/>
</dbReference>
<dbReference type="InterPro" id="IPR013783">
    <property type="entry name" value="Ig-like_fold"/>
</dbReference>
<dbReference type="EMBL" id="CP043450">
    <property type="protein sequence ID" value="QEM10197.1"/>
    <property type="molecule type" value="Genomic_DNA"/>
</dbReference>
<sequence length="1448" mass="148303">MNKSLPKLLEISITHYIKHCIAFFILTLFGIQLHAQAPIIASISPASGPAGTIVTISGKNFNANAALNAVFFGAAKATLKSATNSAITAIVPAGATFQPVAVTTNNLTGYSARPFIVTYDNGGNVFTTHNAFAPKLNLPVDDNNYTGSVTTADINADGKPDLVVTTTGLGGGVRIYKNNGSSTKPFGPNADCFISNDIDPIKVIAADLDGDGLPDLSVANYRSPTFTTYLNTSSGGQISFAKGITFGKEPISAFGLQAGDFDLDGKPDIAVIDQVGDVVSVYKNTSKPGALSFDPKVDFVTGAAPFDVEIVDMDGDGRADIVTGNHEGATISVLRNTTSGSSISFDTKKDFLAGDSPYNIAVGDMNNDGKPDVGVVNHPFFGEMKTGCGLRNTSTPGNISFDTKVDFYTELYSDDLVMNDMDGDGRPDLAFLDHDSGTAKLLSNKSTGTALVFSGPISFDAGQYPLGIAVGDVNGDGKPDIVESNTYYVSLLINQSGLLTPGITSFTPQITGEGKTVTITGVNLTGTSAVYFGGVPATSFNVESATKVTAVVGTGRSGDITLTTPYGTVALNAFNFLPKPVIQSLSTTSSGGTYTVVINGSDFTGTTDVSIGGTPVTSFKINSRSMVTAVTSKAPTGNVVLTTPGGTATFAYIVPPTVTAFTPNTAPTGGVVNITGTNFTGATAVTFGTYKAQSFTVNSATSITATVNTAGSGNVAVTTPGGTGSLAGFTFISAPVVSYFTPNSAGAGATITITGSNFSGATAVSFGGVPAKSFVVNSATNITAIIGPSASGDVVVTTPGGTAKQTGFTFIAPPVITSADATGYAGSTVVINGSNLKSVTSVSFGGMRAKSFSILSDTKITAVPGSTGASGDITLTNDGNTVSFPGFTYLYPPTATSINPTSGTVGTPITITGTNLTGTTDVRFMSSPATSFTVNSPTSITAVVGAGSSGTVYITNPAGTANINGFTFIQPQPAPTLASFVPAQGFIGSRVYLTGTNLTNVTSVTIGGVPAASFSSESATGLFAYVGRGAVGGDIVVTTPIGSAIIKGFVVVPPTAITGFSPKVAVAGTVVTITGHGFLNTTRLGFGSVPAKAFVVQGDDRITATVGDGAEGDIYLESPAGAGSITGFLFTPKPKVTAGGQTTFVSGGSVTLYATIGSDYAYQWMKNGKNINGATQQTFKATESGNYSVTLTHAGISLTSDEITVTAIYTLPASNFKVSATSATCKGESNGVIGITAVQSLSYQAALTGNGLNKQYTFTNNLTIDNLAAGTYNVCITVDGQPDYKQCYDLVITQPQDLSVFSSVNKATQTVNLSLNGSDNYAVELNGTVYHTTDNSISLPLRKGNNKLVVATDKLCQGIIEKTIAVSDNALPYPNPFLDILNVNLGDTVVANCTIRVFNIADGRLLYQQKFHNQAGVVQLSLAGLKNGTYSLNMLADNVESVFKIIKK</sequence>
<dbReference type="SUPFAM" id="SSF81296">
    <property type="entry name" value="E set domains"/>
    <property type="match status" value="8"/>
</dbReference>
<dbReference type="OrthoDB" id="1110382at2"/>
<dbReference type="RefSeq" id="WP_112569135.1">
    <property type="nucleotide sequence ID" value="NZ_CP043450.1"/>
</dbReference>
<evidence type="ECO:0000313" key="4">
    <source>
        <dbReference type="Proteomes" id="UP000251402"/>
    </source>
</evidence>
<dbReference type="PANTHER" id="PTHR46580">
    <property type="entry name" value="SENSOR KINASE-RELATED"/>
    <property type="match status" value="1"/>
</dbReference>
<proteinExistence type="predicted"/>
<protein>
    <submittedName>
        <fullName evidence="3">T9SS type A sorting domain-containing protein</fullName>
    </submittedName>
</protein>
<gene>
    <name evidence="3" type="ORF">DEO27_009220</name>
</gene>